<keyword evidence="3" id="KW-0804">Transcription</keyword>
<dbReference type="InterPro" id="IPR018060">
    <property type="entry name" value="HTH_AraC"/>
</dbReference>
<evidence type="ECO:0000313" key="5">
    <source>
        <dbReference type="EMBL" id="MVM33940.1"/>
    </source>
</evidence>
<comment type="caution">
    <text evidence="5">The sequence shown here is derived from an EMBL/GenBank/DDBJ whole genome shotgun (WGS) entry which is preliminary data.</text>
</comment>
<dbReference type="PANTHER" id="PTHR43280:SF32">
    <property type="entry name" value="TRANSCRIPTIONAL REGULATORY PROTEIN"/>
    <property type="match status" value="1"/>
</dbReference>
<name>A0A7K1SJF7_9BACT</name>
<dbReference type="RefSeq" id="WP_157588650.1">
    <property type="nucleotide sequence ID" value="NZ_WPIN01000013.1"/>
</dbReference>
<evidence type="ECO:0000313" key="6">
    <source>
        <dbReference type="Proteomes" id="UP000436006"/>
    </source>
</evidence>
<dbReference type="PROSITE" id="PS01124">
    <property type="entry name" value="HTH_ARAC_FAMILY_2"/>
    <property type="match status" value="1"/>
</dbReference>
<evidence type="ECO:0000256" key="1">
    <source>
        <dbReference type="ARBA" id="ARBA00023015"/>
    </source>
</evidence>
<dbReference type="InterPro" id="IPR009057">
    <property type="entry name" value="Homeodomain-like_sf"/>
</dbReference>
<feature type="domain" description="HTH araC/xylS-type" evidence="4">
    <location>
        <begin position="188"/>
        <end position="290"/>
    </location>
</feature>
<dbReference type="InterPro" id="IPR014710">
    <property type="entry name" value="RmlC-like_jellyroll"/>
</dbReference>
<organism evidence="5 6">
    <name type="scientific">Spirosoma arboris</name>
    <dbReference type="NCBI Taxonomy" id="2682092"/>
    <lineage>
        <taxon>Bacteria</taxon>
        <taxon>Pseudomonadati</taxon>
        <taxon>Bacteroidota</taxon>
        <taxon>Cytophagia</taxon>
        <taxon>Cytophagales</taxon>
        <taxon>Cytophagaceae</taxon>
        <taxon>Spirosoma</taxon>
    </lineage>
</organism>
<keyword evidence="2" id="KW-0238">DNA-binding</keyword>
<dbReference type="AlphaFoldDB" id="A0A7K1SJF7"/>
<dbReference type="Gene3D" id="1.10.10.60">
    <property type="entry name" value="Homeodomain-like"/>
    <property type="match status" value="1"/>
</dbReference>
<gene>
    <name evidence="5" type="ORF">GO755_28145</name>
</gene>
<protein>
    <submittedName>
        <fullName evidence="5">Helix-turn-helix domain-containing protein</fullName>
    </submittedName>
</protein>
<dbReference type="Pfam" id="PF12833">
    <property type="entry name" value="HTH_18"/>
    <property type="match status" value="1"/>
</dbReference>
<reference evidence="5 6" key="1">
    <citation type="submission" date="2019-12" db="EMBL/GenBank/DDBJ databases">
        <title>Spirosoma sp. HMF4905 genome sequencing and assembly.</title>
        <authorList>
            <person name="Kang H."/>
            <person name="Cha I."/>
            <person name="Kim H."/>
            <person name="Joh K."/>
        </authorList>
    </citation>
    <scope>NUCLEOTIDE SEQUENCE [LARGE SCALE GENOMIC DNA]</scope>
    <source>
        <strain evidence="5 6">HMF4905</strain>
    </source>
</reference>
<evidence type="ECO:0000259" key="4">
    <source>
        <dbReference type="PROSITE" id="PS01124"/>
    </source>
</evidence>
<dbReference type="SMART" id="SM00342">
    <property type="entry name" value="HTH_ARAC"/>
    <property type="match status" value="1"/>
</dbReference>
<evidence type="ECO:0000256" key="3">
    <source>
        <dbReference type="ARBA" id="ARBA00023163"/>
    </source>
</evidence>
<proteinExistence type="predicted"/>
<dbReference type="PANTHER" id="PTHR43280">
    <property type="entry name" value="ARAC-FAMILY TRANSCRIPTIONAL REGULATOR"/>
    <property type="match status" value="1"/>
</dbReference>
<dbReference type="GO" id="GO:0043565">
    <property type="term" value="F:sequence-specific DNA binding"/>
    <property type="evidence" value="ECO:0007669"/>
    <property type="project" value="InterPro"/>
</dbReference>
<keyword evidence="6" id="KW-1185">Reference proteome</keyword>
<dbReference type="Proteomes" id="UP000436006">
    <property type="component" value="Unassembled WGS sequence"/>
</dbReference>
<sequence>MRQKIKHIPLNPMADMFGPGIAIGKASVNELSTFGQAELRTLKQAKQSHRDDYHLFFLPEKGTISIEIDFQKYDIKQSSVIYIHPHQVHRVITFEQVTVSFWVINTENLHPEYLNVLADIAPAKPLSLTKETFSIISEAASLCLKLSERTNDKLYHSLLKDSCNTLVALVASQYVETSKPADKLSRFELITKAFKSALEREYATVKKPTAYAQKLNISTDYLNECVKNTTGHSVSYHIQQRVILEAKRLLYHSDRSVKEIAAELGYDDYPYFSRFFTKVTGITALTFRNRNPE</sequence>
<dbReference type="GO" id="GO:0003700">
    <property type="term" value="F:DNA-binding transcription factor activity"/>
    <property type="evidence" value="ECO:0007669"/>
    <property type="project" value="InterPro"/>
</dbReference>
<dbReference type="InterPro" id="IPR037923">
    <property type="entry name" value="HTH-like"/>
</dbReference>
<dbReference type="SUPFAM" id="SSF46689">
    <property type="entry name" value="Homeodomain-like"/>
    <property type="match status" value="1"/>
</dbReference>
<dbReference type="Gene3D" id="2.60.120.10">
    <property type="entry name" value="Jelly Rolls"/>
    <property type="match status" value="1"/>
</dbReference>
<evidence type="ECO:0000256" key="2">
    <source>
        <dbReference type="ARBA" id="ARBA00023125"/>
    </source>
</evidence>
<keyword evidence="1" id="KW-0805">Transcription regulation</keyword>
<accession>A0A7K1SJF7</accession>
<dbReference type="EMBL" id="WPIN01000013">
    <property type="protein sequence ID" value="MVM33940.1"/>
    <property type="molecule type" value="Genomic_DNA"/>
</dbReference>
<dbReference type="SUPFAM" id="SSF51215">
    <property type="entry name" value="Regulatory protein AraC"/>
    <property type="match status" value="1"/>
</dbReference>